<dbReference type="GO" id="GO:0019076">
    <property type="term" value="P:viral release from host cell"/>
    <property type="evidence" value="ECO:0007669"/>
    <property type="project" value="InterPro"/>
</dbReference>
<organism evidence="1 2">
    <name type="scientific">Pseudomonas phage KNP</name>
    <dbReference type="NCBI Taxonomy" id="2783802"/>
    <lineage>
        <taxon>Viruses</taxon>
        <taxon>Duplodnaviria</taxon>
        <taxon>Heunggongvirae</taxon>
        <taxon>Uroviricota</taxon>
        <taxon>Caudoviricetes</taxon>
        <taxon>Autographivirales</taxon>
        <taxon>Autotranscriptaviridae</taxon>
        <taxon>Studiervirinae</taxon>
        <taxon>Ghunavirus</taxon>
        <taxon>Ghunavirus KNP</taxon>
    </lineage>
</organism>
<protein>
    <submittedName>
        <fullName evidence="1">Rz1-like protein</fullName>
    </submittedName>
</protein>
<dbReference type="Proteomes" id="UP000223642">
    <property type="component" value="Segment"/>
</dbReference>
<evidence type="ECO:0000313" key="1">
    <source>
        <dbReference type="EMBL" id="ARM69661.1"/>
    </source>
</evidence>
<dbReference type="Pfam" id="PF17531">
    <property type="entry name" value="O_Spanin_T7"/>
    <property type="match status" value="1"/>
</dbReference>
<dbReference type="EMBL" id="KY798121">
    <property type="protein sequence ID" value="ARM69661.1"/>
    <property type="molecule type" value="Genomic_DNA"/>
</dbReference>
<proteinExistence type="predicted"/>
<dbReference type="InterPro" id="IPR020130">
    <property type="entry name" value="O-spanin_T7likevirus"/>
</dbReference>
<name>A0A1W6JS13_9CAUD</name>
<keyword evidence="2" id="KW-1185">Reference proteome</keyword>
<sequence length="84" mass="9057">MNKLNKPSQPSPRSGKAISVRARHLLIALWLICAVAISGCQSNSQMRPSGASQATVDPSLMVEPNYEATLLQLLSSKPNEQTPK</sequence>
<gene>
    <name evidence="1" type="ORF">KNP_048</name>
</gene>
<accession>A0A1W6JS13</accession>
<reference evidence="1 2" key="1">
    <citation type="submission" date="2017-03" db="EMBL/GenBank/DDBJ databases">
        <title>Complete genome sequence of two novel autographiviruses infecting bacterium from Pseudomonas fluorescens group.</title>
        <authorList>
            <person name="Barylski J."/>
            <person name="Nowicki G."/>
            <person name="Walkowiak-Nowicka K."/>
        </authorList>
    </citation>
    <scope>NUCLEOTIDE SEQUENCE [LARGE SCALE GENOMIC DNA]</scope>
    <source>
        <strain evidence="1 2">KNP</strain>
    </source>
</reference>
<evidence type="ECO:0000313" key="2">
    <source>
        <dbReference type="Proteomes" id="UP000223642"/>
    </source>
</evidence>